<dbReference type="InterPro" id="IPR051699">
    <property type="entry name" value="Rpn/YhgA-like_nuclease"/>
</dbReference>
<protein>
    <recommendedName>
        <fullName evidence="2">Transposase (putative) YhgA-like domain-containing protein</fullName>
    </recommendedName>
</protein>
<comment type="caution">
    <text evidence="3">The sequence shown here is derived from an EMBL/GenBank/DDBJ whole genome shotgun (WGS) entry which is preliminary data.</text>
</comment>
<dbReference type="GO" id="GO:0006310">
    <property type="term" value="P:DNA recombination"/>
    <property type="evidence" value="ECO:0007669"/>
    <property type="project" value="TreeGrafter"/>
</dbReference>
<evidence type="ECO:0000259" key="2">
    <source>
        <dbReference type="Pfam" id="PF04754"/>
    </source>
</evidence>
<sequence>MIRRDILWKGIIEDLAEDFLHFFFSKYIDRIDFSKGLEFLDKDLERIMPEADTKRRHADKLFKAWLKDGQEQWFLVHVEVQGYPDDQFGYRMFQYYYRILDRYNKPVTAVVIYTDTNRAYHATAYRTNFLGTEQIYRFQSFVLIDHTAEELRASGNPFGFALEAARNALDIGSKDDQQLLVSKLDMMRHLLSCGLSKAKIRRLYNFITYYTAFQNLENKLKFEDEVQKITKSRKAMGLEEAILQEVKEQGIEQGIEQEKRLVVIRTYEKGLPLTDIAQIAELSVEQVEQIIQTYEAEK</sequence>
<reference evidence="3 4" key="1">
    <citation type="journal article" date="2014" name="Int. J. Syst. Evol. Microbiol.">
        <title>Phaeodactylibacter xiamenensis gen. nov., sp. nov., a member of the family Saprospiraceae isolated from the marine alga Phaeodactylum tricornutum.</title>
        <authorList>
            <person name="Chen Z.Jr."/>
            <person name="Lei X."/>
            <person name="Lai Q."/>
            <person name="Li Y."/>
            <person name="Zhang B."/>
            <person name="Zhang J."/>
            <person name="Zhang H."/>
            <person name="Yang L."/>
            <person name="Zheng W."/>
            <person name="Tian Y."/>
            <person name="Yu Z."/>
            <person name="Xu H.Jr."/>
            <person name="Zheng T."/>
        </authorList>
    </citation>
    <scope>NUCLEOTIDE SEQUENCE [LARGE SCALE GENOMIC DNA]</scope>
    <source>
        <strain evidence="3 4">KD52</strain>
    </source>
</reference>
<dbReference type="OrthoDB" id="944318at2"/>
<keyword evidence="4" id="KW-1185">Reference proteome</keyword>
<proteinExistence type="inferred from homology"/>
<dbReference type="Pfam" id="PF04754">
    <property type="entry name" value="Transposase_31"/>
    <property type="match status" value="1"/>
</dbReference>
<dbReference type="PANTHER" id="PTHR34611">
    <property type="match status" value="1"/>
</dbReference>
<dbReference type="Proteomes" id="UP000029736">
    <property type="component" value="Unassembled WGS sequence"/>
</dbReference>
<organism evidence="3 4">
    <name type="scientific">Phaeodactylibacter xiamenensis</name>
    <dbReference type="NCBI Taxonomy" id="1524460"/>
    <lineage>
        <taxon>Bacteria</taxon>
        <taxon>Pseudomonadati</taxon>
        <taxon>Bacteroidota</taxon>
        <taxon>Saprospiria</taxon>
        <taxon>Saprospirales</taxon>
        <taxon>Haliscomenobacteraceae</taxon>
        <taxon>Phaeodactylibacter</taxon>
    </lineage>
</organism>
<dbReference type="RefSeq" id="WP_044217658.1">
    <property type="nucleotide sequence ID" value="NZ_JBKAGJ010000001.1"/>
</dbReference>
<feature type="domain" description="Transposase (putative) YhgA-like" evidence="2">
    <location>
        <begin position="50"/>
        <end position="105"/>
    </location>
</feature>
<accession>A0A098S884</accession>
<evidence type="ECO:0000256" key="1">
    <source>
        <dbReference type="ARBA" id="ARBA00009787"/>
    </source>
</evidence>
<dbReference type="InterPro" id="IPR006842">
    <property type="entry name" value="Transposase_31"/>
</dbReference>
<dbReference type="NCBIfam" id="TIGR01784">
    <property type="entry name" value="T_den_put_tspse"/>
    <property type="match status" value="1"/>
</dbReference>
<dbReference type="InterPro" id="IPR010106">
    <property type="entry name" value="RpnA"/>
</dbReference>
<evidence type="ECO:0000313" key="3">
    <source>
        <dbReference type="EMBL" id="KGE88794.1"/>
    </source>
</evidence>
<dbReference type="STRING" id="1524460.IX84_06555"/>
<dbReference type="PANTHER" id="PTHR34611:SF2">
    <property type="entry name" value="INACTIVE RECOMBINATION-PROMOTING NUCLEASE-LIKE PROTEIN RPNE-RELATED"/>
    <property type="match status" value="1"/>
</dbReference>
<dbReference type="EMBL" id="JPOS01000016">
    <property type="protein sequence ID" value="KGE88794.1"/>
    <property type="molecule type" value="Genomic_DNA"/>
</dbReference>
<comment type="similarity">
    <text evidence="1">Belongs to the Rpn/YhgA-like nuclease family.</text>
</comment>
<gene>
    <name evidence="3" type="ORF">IX84_06555</name>
</gene>
<evidence type="ECO:0000313" key="4">
    <source>
        <dbReference type="Proteomes" id="UP000029736"/>
    </source>
</evidence>
<name>A0A098S884_9BACT</name>
<dbReference type="AlphaFoldDB" id="A0A098S884"/>
<dbReference type="GO" id="GO:1990238">
    <property type="term" value="F:double-stranded DNA endonuclease activity"/>
    <property type="evidence" value="ECO:0007669"/>
    <property type="project" value="TreeGrafter"/>
</dbReference>